<dbReference type="Proteomes" id="UP001303046">
    <property type="component" value="Unassembled WGS sequence"/>
</dbReference>
<gene>
    <name evidence="2" type="primary">Necator_chrII.g5960</name>
    <name evidence="2" type="ORF">RB195_018167</name>
</gene>
<protein>
    <submittedName>
        <fullName evidence="2">Uncharacterized protein</fullName>
    </submittedName>
</protein>
<evidence type="ECO:0000313" key="2">
    <source>
        <dbReference type="EMBL" id="KAK6734814.1"/>
    </source>
</evidence>
<sequence length="221" mass="25445">MPLRFAVPAVTMLKLLLPLQKLVRKGCTKTHPNDYEEALSWLVETASRKNISPEEFRVLHFERPWATAPVVITHGWKAELDMSANGLIRWLHNPERDVNIEFDSQDSLYTVQVKAVFYAILSAMFHRVSHVIIYTPNEIVVKVGNGIFNPKKETKLFQGIRRRTLISEQDHDTQAKLHVLDGDALKKLHVTLEEATSRKNVSLCSENLFRERHSNELVRIT</sequence>
<evidence type="ECO:0000256" key="1">
    <source>
        <dbReference type="SAM" id="SignalP"/>
    </source>
</evidence>
<dbReference type="EMBL" id="JAVFWL010000002">
    <property type="protein sequence ID" value="KAK6734814.1"/>
    <property type="molecule type" value="Genomic_DNA"/>
</dbReference>
<evidence type="ECO:0000313" key="3">
    <source>
        <dbReference type="Proteomes" id="UP001303046"/>
    </source>
</evidence>
<feature type="signal peptide" evidence="1">
    <location>
        <begin position="1"/>
        <end position="24"/>
    </location>
</feature>
<name>A0ABR1C8I3_NECAM</name>
<organism evidence="2 3">
    <name type="scientific">Necator americanus</name>
    <name type="common">Human hookworm</name>
    <dbReference type="NCBI Taxonomy" id="51031"/>
    <lineage>
        <taxon>Eukaryota</taxon>
        <taxon>Metazoa</taxon>
        <taxon>Ecdysozoa</taxon>
        <taxon>Nematoda</taxon>
        <taxon>Chromadorea</taxon>
        <taxon>Rhabditida</taxon>
        <taxon>Rhabditina</taxon>
        <taxon>Rhabditomorpha</taxon>
        <taxon>Strongyloidea</taxon>
        <taxon>Ancylostomatidae</taxon>
        <taxon>Bunostominae</taxon>
        <taxon>Necator</taxon>
    </lineage>
</organism>
<proteinExistence type="predicted"/>
<comment type="caution">
    <text evidence="2">The sequence shown here is derived from an EMBL/GenBank/DDBJ whole genome shotgun (WGS) entry which is preliminary data.</text>
</comment>
<keyword evidence="1" id="KW-0732">Signal</keyword>
<keyword evidence="3" id="KW-1185">Reference proteome</keyword>
<accession>A0ABR1C8I3</accession>
<feature type="chain" id="PRO_5046695239" evidence="1">
    <location>
        <begin position="25"/>
        <end position="221"/>
    </location>
</feature>
<reference evidence="2 3" key="1">
    <citation type="submission" date="2023-08" db="EMBL/GenBank/DDBJ databases">
        <title>A Necator americanus chromosomal reference genome.</title>
        <authorList>
            <person name="Ilik V."/>
            <person name="Petrzelkova K.J."/>
            <person name="Pardy F."/>
            <person name="Fuh T."/>
            <person name="Niatou-Singa F.S."/>
            <person name="Gouil Q."/>
            <person name="Baker L."/>
            <person name="Ritchie M.E."/>
            <person name="Jex A.R."/>
            <person name="Gazzola D."/>
            <person name="Li H."/>
            <person name="Toshio Fujiwara R."/>
            <person name="Zhan B."/>
            <person name="Aroian R.V."/>
            <person name="Pafco B."/>
            <person name="Schwarz E.M."/>
        </authorList>
    </citation>
    <scope>NUCLEOTIDE SEQUENCE [LARGE SCALE GENOMIC DNA]</scope>
    <source>
        <strain evidence="2 3">Aroian</strain>
        <tissue evidence="2">Whole animal</tissue>
    </source>
</reference>